<comment type="caution">
    <text evidence="4">The sequence shown here is derived from an EMBL/GenBank/DDBJ whole genome shotgun (WGS) entry which is preliminary data.</text>
</comment>
<keyword evidence="2" id="KW-0472">Membrane</keyword>
<protein>
    <submittedName>
        <fullName evidence="4">PGF-pre-PGF domain-containing protein</fullName>
    </submittedName>
</protein>
<keyword evidence="2" id="KW-1133">Transmembrane helix</keyword>
<evidence type="ECO:0000313" key="4">
    <source>
        <dbReference type="EMBL" id="MFC4542687.1"/>
    </source>
</evidence>
<feature type="region of interest" description="Disordered" evidence="1">
    <location>
        <begin position="141"/>
        <end position="182"/>
    </location>
</feature>
<name>A0ABD5PQ03_9EURY</name>
<evidence type="ECO:0000256" key="2">
    <source>
        <dbReference type="SAM" id="Phobius"/>
    </source>
</evidence>
<dbReference type="EMBL" id="JBHSFA010000007">
    <property type="protein sequence ID" value="MFC4542687.1"/>
    <property type="molecule type" value="Genomic_DNA"/>
</dbReference>
<feature type="compositionally biased region" description="Pro residues" evidence="1">
    <location>
        <begin position="165"/>
        <end position="178"/>
    </location>
</feature>
<keyword evidence="5" id="KW-1185">Reference proteome</keyword>
<dbReference type="InterPro" id="IPR026453">
    <property type="entry name" value="PGF_pre_PGF"/>
</dbReference>
<accession>A0ABD5PQ03</accession>
<feature type="domain" description="CARDB" evidence="3">
    <location>
        <begin position="347"/>
        <end position="430"/>
    </location>
</feature>
<feature type="compositionally biased region" description="Gly residues" evidence="1">
    <location>
        <begin position="153"/>
        <end position="163"/>
    </location>
</feature>
<proteinExistence type="predicted"/>
<reference evidence="4 5" key="1">
    <citation type="journal article" date="2019" name="Int. J. Syst. Evol. Microbiol.">
        <title>The Global Catalogue of Microorganisms (GCM) 10K type strain sequencing project: providing services to taxonomists for standard genome sequencing and annotation.</title>
        <authorList>
            <consortium name="The Broad Institute Genomics Platform"/>
            <consortium name="The Broad Institute Genome Sequencing Center for Infectious Disease"/>
            <person name="Wu L."/>
            <person name="Ma J."/>
        </authorList>
    </citation>
    <scope>NUCLEOTIDE SEQUENCE [LARGE SCALE GENOMIC DNA]</scope>
    <source>
        <strain evidence="4 5">WLHS5</strain>
    </source>
</reference>
<feature type="transmembrane region" description="Helical" evidence="2">
    <location>
        <begin position="447"/>
        <end position="469"/>
    </location>
</feature>
<sequence length="482" mass="51349">MAIPTAAVTVFDTNSQDRITDDIVAEPSDGPNGAYAFVDNDTDELVVDLTASNDEVEGDGVSPDALTGVSDVFTLTYEGDEYAEVWLEDDTDDVTFYDGAGNSIEGQANNVTLHQNQTVHVGFSVDTRDLETIDPIIDSIEINARVPDDDGDGGGGGGGGGAPSPGQPAPPDPAPPDPTVIVQTPADDVRNVQVLNAQGGTAVTVDLEELRIGPHVTLDRTDVTMVDDRNAIYSIDASQKGPKFEPLDTLPAQAGAEPIGSYKIEDPPAADAVKSVEYGFSVDRNYLENEEIEPDEVTLYRYDDDKGTWTTLETKVLETSDDRVAYTATIDRFSLYAVGVDTAAITVTDATVEPDTVSIDENVTVTGMIANDGQDEGEYDAVLTVDGEVVDRQTVTVPAGKSVEVSFERSFDEAGEYDLGIGTVPAGTVTVEAAEEPKEPIEEPGGFGVTETGLVLVLLALALTALWFVRRRLDDESPFDRR</sequence>
<evidence type="ECO:0000256" key="1">
    <source>
        <dbReference type="SAM" id="MobiDB-lite"/>
    </source>
</evidence>
<dbReference type="InterPro" id="IPR011635">
    <property type="entry name" value="CARDB"/>
</dbReference>
<dbReference type="Pfam" id="PF07705">
    <property type="entry name" value="CARDB"/>
    <property type="match status" value="1"/>
</dbReference>
<dbReference type="RefSeq" id="WP_250140621.1">
    <property type="nucleotide sequence ID" value="NZ_JALIQP010000002.1"/>
</dbReference>
<evidence type="ECO:0000313" key="5">
    <source>
        <dbReference type="Proteomes" id="UP001595898"/>
    </source>
</evidence>
<organism evidence="4 5">
    <name type="scientific">Halosolutus amylolyticus</name>
    <dbReference type="NCBI Taxonomy" id="2932267"/>
    <lineage>
        <taxon>Archaea</taxon>
        <taxon>Methanobacteriati</taxon>
        <taxon>Methanobacteriota</taxon>
        <taxon>Stenosarchaea group</taxon>
        <taxon>Halobacteria</taxon>
        <taxon>Halobacteriales</taxon>
        <taxon>Natrialbaceae</taxon>
        <taxon>Halosolutus</taxon>
    </lineage>
</organism>
<gene>
    <name evidence="4" type="ORF">ACFO5R_12220</name>
</gene>
<dbReference type="Gene3D" id="2.60.40.10">
    <property type="entry name" value="Immunoglobulins"/>
    <property type="match status" value="1"/>
</dbReference>
<dbReference type="AlphaFoldDB" id="A0ABD5PQ03"/>
<dbReference type="NCBIfam" id="TIGR04213">
    <property type="entry name" value="PGF_pre_PGF"/>
    <property type="match status" value="1"/>
</dbReference>
<dbReference type="Proteomes" id="UP001595898">
    <property type="component" value="Unassembled WGS sequence"/>
</dbReference>
<evidence type="ECO:0000259" key="3">
    <source>
        <dbReference type="Pfam" id="PF07705"/>
    </source>
</evidence>
<dbReference type="InterPro" id="IPR013783">
    <property type="entry name" value="Ig-like_fold"/>
</dbReference>
<keyword evidence="2" id="KW-0812">Transmembrane</keyword>